<organism evidence="1 2">
    <name type="scientific">Hominisplanchenecus murintestinalis</name>
    <dbReference type="NCBI Taxonomy" id="2941517"/>
    <lineage>
        <taxon>Bacteria</taxon>
        <taxon>Bacillati</taxon>
        <taxon>Bacillota</taxon>
        <taxon>Clostridia</taxon>
        <taxon>Lachnospirales</taxon>
        <taxon>Lachnospiraceae</taxon>
        <taxon>Hominisplanchenecus</taxon>
    </lineage>
</organism>
<sequence>MKVLIIIPAYNEAESIERVVDNLIENYPQYDYIVINDGSTDATRKVCVRRGYNILDLPVNVGLSGAIKSGMRYANYYGYDYVVQIDGDGQHDPKYIDMMMVSMKTTEADIIIGSRFKTEKKPFNARMIGSQIITWAIRVTTKGKYIGDVTSGMRLFNKKMIKRFGYEMHYSPEPDTLAYLLNSGVKIEEVQVEMYERRAGVSYLNFKNSIWYMMKMMFSILLFQWFRVKIKES</sequence>
<name>A0AC61R1U2_9FIRM</name>
<gene>
    <name evidence="1" type="ORF">E5357_03165</name>
</gene>
<keyword evidence="2" id="KW-1185">Reference proteome</keyword>
<dbReference type="Proteomes" id="UP000307720">
    <property type="component" value="Unassembled WGS sequence"/>
</dbReference>
<reference evidence="1" key="1">
    <citation type="submission" date="2019-04" db="EMBL/GenBank/DDBJ databases">
        <title>Microbes associate with the intestines of laboratory mice.</title>
        <authorList>
            <person name="Navarre W."/>
            <person name="Wong E."/>
            <person name="Huang K."/>
            <person name="Tropini C."/>
            <person name="Ng K."/>
            <person name="Yu B."/>
        </authorList>
    </citation>
    <scope>NUCLEOTIDE SEQUENCE</scope>
    <source>
        <strain evidence="1">NM72_1-8</strain>
    </source>
</reference>
<comment type="caution">
    <text evidence="1">The sequence shown here is derived from an EMBL/GenBank/DDBJ whole genome shotgun (WGS) entry which is preliminary data.</text>
</comment>
<accession>A0AC61R1U2</accession>
<evidence type="ECO:0000313" key="2">
    <source>
        <dbReference type="Proteomes" id="UP000307720"/>
    </source>
</evidence>
<proteinExistence type="predicted"/>
<evidence type="ECO:0000313" key="1">
    <source>
        <dbReference type="EMBL" id="TGY00032.1"/>
    </source>
</evidence>
<dbReference type="EMBL" id="SRZB01000003">
    <property type="protein sequence ID" value="TGY00032.1"/>
    <property type="molecule type" value="Genomic_DNA"/>
</dbReference>
<protein>
    <submittedName>
        <fullName evidence="1">Glycosyltransferase family 2 protein</fullName>
    </submittedName>
</protein>